<proteinExistence type="predicted"/>
<dbReference type="PANTHER" id="PTHR37534:SF4">
    <property type="entry name" value="ZN(II)2CYS6 TRANSCRIPTION FACTOR (EUROFUNG)"/>
    <property type="match status" value="1"/>
</dbReference>
<feature type="compositionally biased region" description="Low complexity" evidence="7">
    <location>
        <begin position="175"/>
        <end position="192"/>
    </location>
</feature>
<dbReference type="SMART" id="SM00066">
    <property type="entry name" value="GAL4"/>
    <property type="match status" value="1"/>
</dbReference>
<evidence type="ECO:0000313" key="10">
    <source>
        <dbReference type="Proteomes" id="UP001244011"/>
    </source>
</evidence>
<evidence type="ECO:0000256" key="3">
    <source>
        <dbReference type="ARBA" id="ARBA00023015"/>
    </source>
</evidence>
<evidence type="ECO:0000256" key="7">
    <source>
        <dbReference type="SAM" id="MobiDB-lite"/>
    </source>
</evidence>
<feature type="domain" description="Zn(2)-C6 fungal-type" evidence="8">
    <location>
        <begin position="31"/>
        <end position="61"/>
    </location>
</feature>
<dbReference type="PROSITE" id="PS00463">
    <property type="entry name" value="ZN2_CY6_FUNGAL_1"/>
    <property type="match status" value="1"/>
</dbReference>
<accession>A0AAJ0BPS3</accession>
<dbReference type="Pfam" id="PF00172">
    <property type="entry name" value="Zn_clus"/>
    <property type="match status" value="1"/>
</dbReference>
<keyword evidence="6" id="KW-0539">Nucleus</keyword>
<keyword evidence="3" id="KW-0805">Transcription regulation</keyword>
<keyword evidence="5" id="KW-0804">Transcription</keyword>
<keyword evidence="2" id="KW-0862">Zinc</keyword>
<dbReference type="Gene3D" id="4.10.240.10">
    <property type="entry name" value="Zn(2)-C6 fungal-type DNA-binding domain"/>
    <property type="match status" value="1"/>
</dbReference>
<keyword evidence="10" id="KW-1185">Reference proteome</keyword>
<organism evidence="9 10">
    <name type="scientific">Phialemonium atrogriseum</name>
    <dbReference type="NCBI Taxonomy" id="1093897"/>
    <lineage>
        <taxon>Eukaryota</taxon>
        <taxon>Fungi</taxon>
        <taxon>Dikarya</taxon>
        <taxon>Ascomycota</taxon>
        <taxon>Pezizomycotina</taxon>
        <taxon>Sordariomycetes</taxon>
        <taxon>Sordariomycetidae</taxon>
        <taxon>Cephalothecales</taxon>
        <taxon>Cephalothecaceae</taxon>
        <taxon>Phialemonium</taxon>
    </lineage>
</organism>
<dbReference type="GO" id="GO:0000981">
    <property type="term" value="F:DNA-binding transcription factor activity, RNA polymerase II-specific"/>
    <property type="evidence" value="ECO:0007669"/>
    <property type="project" value="InterPro"/>
</dbReference>
<reference evidence="9" key="1">
    <citation type="submission" date="2023-06" db="EMBL/GenBank/DDBJ databases">
        <title>Genome-scale phylogeny and comparative genomics of the fungal order Sordariales.</title>
        <authorList>
            <consortium name="Lawrence Berkeley National Laboratory"/>
            <person name="Hensen N."/>
            <person name="Bonometti L."/>
            <person name="Westerberg I."/>
            <person name="Brannstrom I.O."/>
            <person name="Guillou S."/>
            <person name="Cros-Aarteil S."/>
            <person name="Calhoun S."/>
            <person name="Haridas S."/>
            <person name="Kuo A."/>
            <person name="Mondo S."/>
            <person name="Pangilinan J."/>
            <person name="Riley R."/>
            <person name="Labutti K."/>
            <person name="Andreopoulos B."/>
            <person name="Lipzen A."/>
            <person name="Chen C."/>
            <person name="Yanf M."/>
            <person name="Daum C."/>
            <person name="Ng V."/>
            <person name="Clum A."/>
            <person name="Steindorff A."/>
            <person name="Ohm R."/>
            <person name="Martin F."/>
            <person name="Silar P."/>
            <person name="Natvig D."/>
            <person name="Lalanne C."/>
            <person name="Gautier V."/>
            <person name="Ament-Velasquez S.L."/>
            <person name="Kruys A."/>
            <person name="Hutchinson M.I."/>
            <person name="Powell A.J."/>
            <person name="Barry K."/>
            <person name="Miller A.N."/>
            <person name="Grigoriev I.V."/>
            <person name="Debuchy R."/>
            <person name="Gladieux P."/>
            <person name="Thoren M.H."/>
            <person name="Johannesson H."/>
        </authorList>
    </citation>
    <scope>NUCLEOTIDE SEQUENCE</scope>
    <source>
        <strain evidence="9">8032-3</strain>
    </source>
</reference>
<feature type="region of interest" description="Disordered" evidence="7">
    <location>
        <begin position="277"/>
        <end position="327"/>
    </location>
</feature>
<feature type="compositionally biased region" description="Low complexity" evidence="7">
    <location>
        <begin position="309"/>
        <end position="323"/>
    </location>
</feature>
<sequence length="703" mass="77671">MAEDSDRGSSAAGSPHSAHLPPKKNTRSRTGCLNCRKRKRKCDEGRPACVACSRRNETCEWGIKVTFRDENAFSIVRDHRSMTRGSRKRPRSYEITDVTDEVSRSYHQPSPSNTSFNYFEASPEPLINAPSNSQYAASLAYGHVSPERSSLSSATAPGPLFSHAHLPKPAAARLSSSIPHPQFQSSPSPSIPTESAVATLMSLSRGSPGNQNQATTVSCPAQPTAFPNNNNIHPSPGIQGYIDQLPSPEGSYDDGIFRPGSVYHELHSTLRNHLIHEVRSSGPTRPGTPALESQGRAPRETADVDALNSAEPPSAAEWPASLSDDNEAPALSQEEECLLWKNWIEEISPWVDKFDSQRHFLHSLLPMARSNKHLKYSMLALSARQLERKDPSLPTDRSLALYQQAIHLLLPLLHTRTTAVIASCVVLCVLEMLSCSPKAWRRHLDGCASLMQAVGINGFVGGVEQALFWCFARMDVCGGLISSVKTLIPVGSWATKIDLDADVGLLRSTKGFDMCANHVVYLVAQVLDLLAPSVNAPHGVTVGIEPRTDQPFKTRWLKLWRHLQDWHDRRPPEMHNVMSIPSSDSSPFPTILYSNPAAISGNQLYHTGSILMLQNMPVSLRLTPRPKSILWHARRVCGISITNHHHGAWTNSIQPLWIAGRCMSHPSEHRAILEVLSKIQRESGWAAEWRADDLKEFWGELSD</sequence>
<comment type="subcellular location">
    <subcellularLocation>
        <location evidence="1">Nucleus</location>
    </subcellularLocation>
</comment>
<protein>
    <submittedName>
        <fullName evidence="9">Fungal-specific transcription factor domain-containing protein</fullName>
    </submittedName>
</protein>
<evidence type="ECO:0000259" key="8">
    <source>
        <dbReference type="PROSITE" id="PS50048"/>
    </source>
</evidence>
<dbReference type="Proteomes" id="UP001244011">
    <property type="component" value="Unassembled WGS sequence"/>
</dbReference>
<evidence type="ECO:0000256" key="2">
    <source>
        <dbReference type="ARBA" id="ARBA00022833"/>
    </source>
</evidence>
<dbReference type="AlphaFoldDB" id="A0AAJ0BPS3"/>
<dbReference type="GO" id="GO:0045944">
    <property type="term" value="P:positive regulation of transcription by RNA polymerase II"/>
    <property type="evidence" value="ECO:0007669"/>
    <property type="project" value="TreeGrafter"/>
</dbReference>
<dbReference type="EMBL" id="MU839044">
    <property type="protein sequence ID" value="KAK1762061.1"/>
    <property type="molecule type" value="Genomic_DNA"/>
</dbReference>
<comment type="caution">
    <text evidence="9">The sequence shown here is derived from an EMBL/GenBank/DDBJ whole genome shotgun (WGS) entry which is preliminary data.</text>
</comment>
<dbReference type="InterPro" id="IPR036864">
    <property type="entry name" value="Zn2-C6_fun-type_DNA-bd_sf"/>
</dbReference>
<keyword evidence="4" id="KW-0238">DNA-binding</keyword>
<evidence type="ECO:0000313" key="9">
    <source>
        <dbReference type="EMBL" id="KAK1762061.1"/>
    </source>
</evidence>
<dbReference type="GO" id="GO:0000976">
    <property type="term" value="F:transcription cis-regulatory region binding"/>
    <property type="evidence" value="ECO:0007669"/>
    <property type="project" value="TreeGrafter"/>
</dbReference>
<dbReference type="GO" id="GO:0008270">
    <property type="term" value="F:zinc ion binding"/>
    <property type="evidence" value="ECO:0007669"/>
    <property type="project" value="InterPro"/>
</dbReference>
<dbReference type="GeneID" id="85312545"/>
<dbReference type="Pfam" id="PF11951">
    <property type="entry name" value="Fungal_trans_2"/>
    <property type="match status" value="1"/>
</dbReference>
<dbReference type="CDD" id="cd00067">
    <property type="entry name" value="GAL4"/>
    <property type="match status" value="1"/>
</dbReference>
<dbReference type="InterPro" id="IPR021858">
    <property type="entry name" value="Fun_TF"/>
</dbReference>
<dbReference type="SUPFAM" id="SSF57701">
    <property type="entry name" value="Zn2/Cys6 DNA-binding domain"/>
    <property type="match status" value="1"/>
</dbReference>
<evidence type="ECO:0000256" key="5">
    <source>
        <dbReference type="ARBA" id="ARBA00023163"/>
    </source>
</evidence>
<dbReference type="PANTHER" id="PTHR37534">
    <property type="entry name" value="TRANSCRIPTIONAL ACTIVATOR PROTEIN UGA3"/>
    <property type="match status" value="1"/>
</dbReference>
<dbReference type="RefSeq" id="XP_060278274.1">
    <property type="nucleotide sequence ID" value="XM_060429358.1"/>
</dbReference>
<dbReference type="InterPro" id="IPR001138">
    <property type="entry name" value="Zn2Cys6_DnaBD"/>
</dbReference>
<dbReference type="CDD" id="cd12148">
    <property type="entry name" value="fungal_TF_MHR"/>
    <property type="match status" value="1"/>
</dbReference>
<dbReference type="GO" id="GO:0005634">
    <property type="term" value="C:nucleus"/>
    <property type="evidence" value="ECO:0007669"/>
    <property type="project" value="UniProtKB-SubCell"/>
</dbReference>
<feature type="region of interest" description="Disordered" evidence="7">
    <location>
        <begin position="171"/>
        <end position="193"/>
    </location>
</feature>
<evidence type="ECO:0000256" key="4">
    <source>
        <dbReference type="ARBA" id="ARBA00023125"/>
    </source>
</evidence>
<feature type="compositionally biased region" description="Low complexity" evidence="7">
    <location>
        <begin position="8"/>
        <end position="20"/>
    </location>
</feature>
<dbReference type="PROSITE" id="PS50048">
    <property type="entry name" value="ZN2_CY6_FUNGAL_2"/>
    <property type="match status" value="1"/>
</dbReference>
<feature type="region of interest" description="Disordered" evidence="7">
    <location>
        <begin position="1"/>
        <end position="30"/>
    </location>
</feature>
<gene>
    <name evidence="9" type="ORF">QBC33DRAFT_553013</name>
</gene>
<evidence type="ECO:0000256" key="6">
    <source>
        <dbReference type="ARBA" id="ARBA00023242"/>
    </source>
</evidence>
<evidence type="ECO:0000256" key="1">
    <source>
        <dbReference type="ARBA" id="ARBA00004123"/>
    </source>
</evidence>
<name>A0AAJ0BPS3_9PEZI</name>